<dbReference type="EMBL" id="JASTZU010000037">
    <property type="protein sequence ID" value="MDL4841252.1"/>
    <property type="molecule type" value="Genomic_DNA"/>
</dbReference>
<dbReference type="InterPro" id="IPR012505">
    <property type="entry name" value="YbbR"/>
</dbReference>
<dbReference type="InterPro" id="IPR053154">
    <property type="entry name" value="c-di-AMP_regulator"/>
</dbReference>
<proteinExistence type="predicted"/>
<dbReference type="Gene3D" id="2.170.120.30">
    <property type="match status" value="2"/>
</dbReference>
<dbReference type="Gene3D" id="2.170.120.40">
    <property type="entry name" value="YbbR-like domain"/>
    <property type="match status" value="2"/>
</dbReference>
<keyword evidence="2" id="KW-1185">Reference proteome</keyword>
<name>A0ABT7L7P3_9BACI</name>
<evidence type="ECO:0000313" key="2">
    <source>
        <dbReference type="Proteomes" id="UP001235343"/>
    </source>
</evidence>
<gene>
    <name evidence="1" type="ORF">QQS35_12395</name>
</gene>
<evidence type="ECO:0000313" key="1">
    <source>
        <dbReference type="EMBL" id="MDL4841252.1"/>
    </source>
</evidence>
<dbReference type="Pfam" id="PF07949">
    <property type="entry name" value="YbbR"/>
    <property type="match status" value="3"/>
</dbReference>
<comment type="caution">
    <text evidence="1">The sequence shown here is derived from an EMBL/GenBank/DDBJ whole genome shotgun (WGS) entry which is preliminary data.</text>
</comment>
<dbReference type="PANTHER" id="PTHR37804:SF1">
    <property type="entry name" value="CDAA REGULATORY PROTEIN CDAR"/>
    <property type="match status" value="1"/>
</dbReference>
<dbReference type="Proteomes" id="UP001235343">
    <property type="component" value="Unassembled WGS sequence"/>
</dbReference>
<sequence length="412" mass="44794">MDELLKKPWVIRLVSLALAILLFTAVSLDESSSERTDPPFFGGSEETQTIDNVPVDIVIDQEKFAVSGVPETVSVDLQGSAGVVTSTATQMNFDLFVNLEGLESGTHMVPIESSGIPDSLQVYIEPEEIEVTIEERATQEFEVTVGYTNENDIATGFELGEATVQPSTVTITSAKSVVDTIASVNAFVDVSNADEPIENREVPVKVYDSQGNELSVRIEPSTVNVSVDINDPNKTVPIQVETTGEAQEDITINTITTEPEVVQVFASDSVLQDLESVATEAIDLSEITEDTTLEVELIAPADSRKMNIQTITVTIEVDKTVEQTFEDVPIEVDNLVNDLTVTFISPEESQMDVIATGLEDVMAQLTNNDFQLSIDLDGLEEGEHQIPVDIDGPDNIEVQLELETVTVQIDQS</sequence>
<dbReference type="RefSeq" id="WP_285932470.1">
    <property type="nucleotide sequence ID" value="NZ_JASTZU010000037.1"/>
</dbReference>
<protein>
    <submittedName>
        <fullName evidence="1">CdaR family protein</fullName>
    </submittedName>
</protein>
<reference evidence="1 2" key="1">
    <citation type="submission" date="2023-06" db="EMBL/GenBank/DDBJ databases">
        <title>Aquibacillus rhizosphaerae LR5S19.</title>
        <authorList>
            <person name="Sun J.-Q."/>
        </authorList>
    </citation>
    <scope>NUCLEOTIDE SEQUENCE [LARGE SCALE GENOMIC DNA]</scope>
    <source>
        <strain evidence="1 2">LR5S19</strain>
    </source>
</reference>
<organism evidence="1 2">
    <name type="scientific">Aquibacillus rhizosphaerae</name>
    <dbReference type="NCBI Taxonomy" id="3051431"/>
    <lineage>
        <taxon>Bacteria</taxon>
        <taxon>Bacillati</taxon>
        <taxon>Bacillota</taxon>
        <taxon>Bacilli</taxon>
        <taxon>Bacillales</taxon>
        <taxon>Bacillaceae</taxon>
        <taxon>Aquibacillus</taxon>
    </lineage>
</organism>
<dbReference type="PANTHER" id="PTHR37804">
    <property type="entry name" value="CDAA REGULATORY PROTEIN CDAR"/>
    <property type="match status" value="1"/>
</dbReference>
<accession>A0ABT7L7P3</accession>